<dbReference type="InterPro" id="IPR018936">
    <property type="entry name" value="PI3/4_kinase_CS"/>
</dbReference>
<dbReference type="InterPro" id="IPR000403">
    <property type="entry name" value="PI3/4_kinase_cat_dom"/>
</dbReference>
<dbReference type="PANTHER" id="PTHR37079">
    <property type="entry name" value="SERINE/THREONINE-PROTEIN KINASE ATM"/>
    <property type="match status" value="1"/>
</dbReference>
<dbReference type="SMART" id="SM00146">
    <property type="entry name" value="PI3Kc"/>
    <property type="match status" value="1"/>
</dbReference>
<dbReference type="AlphaFoldDB" id="A0A5B7EIW7"/>
<evidence type="ECO:0000256" key="1">
    <source>
        <dbReference type="ARBA" id="ARBA00022679"/>
    </source>
</evidence>
<evidence type="ECO:0000256" key="2">
    <source>
        <dbReference type="ARBA" id="ARBA00022777"/>
    </source>
</evidence>
<evidence type="ECO:0000313" key="5">
    <source>
        <dbReference type="EMBL" id="MPC33003.1"/>
    </source>
</evidence>
<dbReference type="Pfam" id="PF00454">
    <property type="entry name" value="PI3_PI4_kinase"/>
    <property type="match status" value="1"/>
</dbReference>
<dbReference type="Proteomes" id="UP000324222">
    <property type="component" value="Unassembled WGS sequence"/>
</dbReference>
<dbReference type="OrthoDB" id="381190at2759"/>
<evidence type="ECO:0000313" key="6">
    <source>
        <dbReference type="Proteomes" id="UP000324222"/>
    </source>
</evidence>
<dbReference type="SUPFAM" id="SSF56112">
    <property type="entry name" value="Protein kinase-like (PK-like)"/>
    <property type="match status" value="1"/>
</dbReference>
<evidence type="ECO:0000259" key="4">
    <source>
        <dbReference type="PROSITE" id="PS50290"/>
    </source>
</evidence>
<dbReference type="EMBL" id="VSRR010002740">
    <property type="protein sequence ID" value="MPC33003.1"/>
    <property type="molecule type" value="Genomic_DNA"/>
</dbReference>
<dbReference type="Gene3D" id="1.10.1070.11">
    <property type="entry name" value="Phosphatidylinositol 3-/4-kinase, catalytic domain"/>
    <property type="match status" value="1"/>
</dbReference>
<dbReference type="GO" id="GO:0006974">
    <property type="term" value="P:DNA damage response"/>
    <property type="evidence" value="ECO:0007669"/>
    <property type="project" value="InterPro"/>
</dbReference>
<protein>
    <submittedName>
        <fullName evidence="5">Serine-protein kinase ATM</fullName>
    </submittedName>
</protein>
<proteinExistence type="predicted"/>
<dbReference type="PROSITE" id="PS00915">
    <property type="entry name" value="PI3_4_KINASE_1"/>
    <property type="match status" value="1"/>
</dbReference>
<feature type="domain" description="PI3K/PI4K catalytic" evidence="4">
    <location>
        <begin position="1"/>
        <end position="216"/>
    </location>
</feature>
<name>A0A5B7EIW7_PORTR</name>
<sequence length="216" mass="24935">MEEEEEKRYMKEEEEEEEKEQANLHHHHYHHHQVDIPNSQPLRKLPPIHHTASLTQPLPVQPSAQYSPPLLKDWEGAGMCVGGINAPIRLTVRTCDGAKNFELLKGRDDVRQDAVMEQDILEHFHPVFQHFFLEQYRSPHSWLQRRLAYTKSVATTSIIGYIVGLGDRHPENILLDKTTAELIHIDLGIAFELGKILPTPETVPFRMTQVCVRVFT</sequence>
<keyword evidence="1" id="KW-0808">Transferase</keyword>
<dbReference type="PROSITE" id="PS50290">
    <property type="entry name" value="PI3_4_KINASE_3"/>
    <property type="match status" value="1"/>
</dbReference>
<comment type="caution">
    <text evidence="5">The sequence shown here is derived from an EMBL/GenBank/DDBJ whole genome shotgun (WGS) entry which is preliminary data.</text>
</comment>
<dbReference type="InterPro" id="IPR011009">
    <property type="entry name" value="Kinase-like_dom_sf"/>
</dbReference>
<accession>A0A5B7EIW7</accession>
<dbReference type="GO" id="GO:0004674">
    <property type="term" value="F:protein serine/threonine kinase activity"/>
    <property type="evidence" value="ECO:0007669"/>
    <property type="project" value="InterPro"/>
</dbReference>
<keyword evidence="2 5" id="KW-0418">Kinase</keyword>
<organism evidence="5 6">
    <name type="scientific">Portunus trituberculatus</name>
    <name type="common">Swimming crab</name>
    <name type="synonym">Neptunus trituberculatus</name>
    <dbReference type="NCBI Taxonomy" id="210409"/>
    <lineage>
        <taxon>Eukaryota</taxon>
        <taxon>Metazoa</taxon>
        <taxon>Ecdysozoa</taxon>
        <taxon>Arthropoda</taxon>
        <taxon>Crustacea</taxon>
        <taxon>Multicrustacea</taxon>
        <taxon>Malacostraca</taxon>
        <taxon>Eumalacostraca</taxon>
        <taxon>Eucarida</taxon>
        <taxon>Decapoda</taxon>
        <taxon>Pleocyemata</taxon>
        <taxon>Brachyura</taxon>
        <taxon>Eubrachyura</taxon>
        <taxon>Portunoidea</taxon>
        <taxon>Portunidae</taxon>
        <taxon>Portuninae</taxon>
        <taxon>Portunus</taxon>
    </lineage>
</organism>
<gene>
    <name evidence="5" type="primary">ATM_0</name>
    <name evidence="5" type="ORF">E2C01_026341</name>
</gene>
<feature type="region of interest" description="Disordered" evidence="3">
    <location>
        <begin position="1"/>
        <end position="46"/>
    </location>
</feature>
<dbReference type="PANTHER" id="PTHR37079:SF4">
    <property type="entry name" value="SERINE_THREONINE-PROTEIN KINASE ATM"/>
    <property type="match status" value="1"/>
</dbReference>
<dbReference type="InterPro" id="IPR038980">
    <property type="entry name" value="ATM_plant"/>
</dbReference>
<dbReference type="PROSITE" id="PS00916">
    <property type="entry name" value="PI3_4_KINASE_2"/>
    <property type="match status" value="1"/>
</dbReference>
<keyword evidence="6" id="KW-1185">Reference proteome</keyword>
<reference evidence="5 6" key="1">
    <citation type="submission" date="2019-05" db="EMBL/GenBank/DDBJ databases">
        <title>Another draft genome of Portunus trituberculatus and its Hox gene families provides insights of decapod evolution.</title>
        <authorList>
            <person name="Jeong J.-H."/>
            <person name="Song I."/>
            <person name="Kim S."/>
            <person name="Choi T."/>
            <person name="Kim D."/>
            <person name="Ryu S."/>
            <person name="Kim W."/>
        </authorList>
    </citation>
    <scope>NUCLEOTIDE SEQUENCE [LARGE SCALE GENOMIC DNA]</scope>
    <source>
        <tissue evidence="5">Muscle</tissue>
    </source>
</reference>
<dbReference type="InterPro" id="IPR036940">
    <property type="entry name" value="PI3/4_kinase_cat_sf"/>
</dbReference>
<evidence type="ECO:0000256" key="3">
    <source>
        <dbReference type="SAM" id="MobiDB-lite"/>
    </source>
</evidence>
<feature type="compositionally biased region" description="Basic and acidic residues" evidence="3">
    <location>
        <begin position="1"/>
        <end position="11"/>
    </location>
</feature>